<dbReference type="EMBL" id="NBNE01000028">
    <property type="protein sequence ID" value="OWZ24111.1"/>
    <property type="molecule type" value="Genomic_DNA"/>
</dbReference>
<dbReference type="SUPFAM" id="SSF56672">
    <property type="entry name" value="DNA/RNA polymerases"/>
    <property type="match status" value="1"/>
</dbReference>
<organism evidence="1 2">
    <name type="scientific">Phytophthora megakarya</name>
    <dbReference type="NCBI Taxonomy" id="4795"/>
    <lineage>
        <taxon>Eukaryota</taxon>
        <taxon>Sar</taxon>
        <taxon>Stramenopiles</taxon>
        <taxon>Oomycota</taxon>
        <taxon>Peronosporomycetes</taxon>
        <taxon>Peronosporales</taxon>
        <taxon>Peronosporaceae</taxon>
        <taxon>Phytophthora</taxon>
    </lineage>
</organism>
<accession>A0A225X2I7</accession>
<name>A0A225X2I7_9STRA</name>
<dbReference type="PANTHER" id="PTHR33064">
    <property type="entry name" value="POL PROTEIN"/>
    <property type="match status" value="1"/>
</dbReference>
<dbReference type="Proteomes" id="UP000198211">
    <property type="component" value="Unassembled WGS sequence"/>
</dbReference>
<dbReference type="InterPro" id="IPR043128">
    <property type="entry name" value="Rev_trsase/Diguanyl_cyclase"/>
</dbReference>
<dbReference type="Gene3D" id="3.10.10.10">
    <property type="entry name" value="HIV Type 1 Reverse Transcriptase, subunit A, domain 1"/>
    <property type="match status" value="1"/>
</dbReference>
<keyword evidence="2" id="KW-1185">Reference proteome</keyword>
<proteinExistence type="predicted"/>
<dbReference type="Gene3D" id="3.30.70.270">
    <property type="match status" value="1"/>
</dbReference>
<reference evidence="2" key="1">
    <citation type="submission" date="2017-03" db="EMBL/GenBank/DDBJ databases">
        <title>Phytopthora megakarya and P. palmivora, two closely related causual agents of cacao black pod achieved similar genome size and gene model numbers by different mechanisms.</title>
        <authorList>
            <person name="Ali S."/>
            <person name="Shao J."/>
            <person name="Larry D.J."/>
            <person name="Kronmiller B."/>
            <person name="Shen D."/>
            <person name="Strem M.D."/>
            <person name="Melnick R.L."/>
            <person name="Guiltinan M.J."/>
            <person name="Tyler B.M."/>
            <person name="Meinhardt L.W."/>
            <person name="Bailey B.A."/>
        </authorList>
    </citation>
    <scope>NUCLEOTIDE SEQUENCE [LARGE SCALE GENOMIC DNA]</scope>
    <source>
        <strain evidence="2">zdho120</strain>
    </source>
</reference>
<dbReference type="OrthoDB" id="100410at2759"/>
<evidence type="ECO:0000313" key="1">
    <source>
        <dbReference type="EMBL" id="OWZ24111.1"/>
    </source>
</evidence>
<dbReference type="AlphaFoldDB" id="A0A225X2I7"/>
<protein>
    <recommendedName>
        <fullName evidence="3">Reverse transcriptase</fullName>
    </recommendedName>
</protein>
<comment type="caution">
    <text evidence="1">The sequence shown here is derived from an EMBL/GenBank/DDBJ whole genome shotgun (WGS) entry which is preliminary data.</text>
</comment>
<evidence type="ECO:0000313" key="2">
    <source>
        <dbReference type="Proteomes" id="UP000198211"/>
    </source>
</evidence>
<dbReference type="InterPro" id="IPR043502">
    <property type="entry name" value="DNA/RNA_pol_sf"/>
</dbReference>
<sequence length="77" mass="8929">MICIDYKIINTVPTVMVYTMPLVEDLLTDLENGLWAIMVTLRARKISAFVCPPGHFEWLRIPFGLKNAPMIYQRMID</sequence>
<gene>
    <name evidence="1" type="ORF">PHMEG_000911</name>
</gene>
<dbReference type="InterPro" id="IPR051320">
    <property type="entry name" value="Viral_Replic_Matur_Polypro"/>
</dbReference>
<evidence type="ECO:0008006" key="3">
    <source>
        <dbReference type="Google" id="ProtNLM"/>
    </source>
</evidence>
<dbReference type="PANTHER" id="PTHR33064:SF37">
    <property type="entry name" value="RIBONUCLEASE H"/>
    <property type="match status" value="1"/>
</dbReference>